<proteinExistence type="predicted"/>
<evidence type="ECO:0000256" key="8">
    <source>
        <dbReference type="SAM" id="MobiDB-lite"/>
    </source>
</evidence>
<evidence type="ECO:0000256" key="4">
    <source>
        <dbReference type="ARBA" id="ARBA00022729"/>
    </source>
</evidence>
<feature type="domain" description="6-Cys" evidence="10">
    <location>
        <begin position="836"/>
        <end position="966"/>
    </location>
</feature>
<dbReference type="Gene3D" id="2.60.40.2860">
    <property type="match status" value="1"/>
</dbReference>
<dbReference type="Proteomes" id="UP000033188">
    <property type="component" value="Chromosome 1"/>
</dbReference>
<organism evidence="11 12">
    <name type="scientific">Babesia bigemina</name>
    <dbReference type="NCBI Taxonomy" id="5866"/>
    <lineage>
        <taxon>Eukaryota</taxon>
        <taxon>Sar</taxon>
        <taxon>Alveolata</taxon>
        <taxon>Apicomplexa</taxon>
        <taxon>Aconoidasida</taxon>
        <taxon>Piroplasmida</taxon>
        <taxon>Babesiidae</taxon>
        <taxon>Babesia</taxon>
    </lineage>
</organism>
<evidence type="ECO:0000256" key="9">
    <source>
        <dbReference type="SAM" id="SignalP"/>
    </source>
</evidence>
<name>A0A061D1F2_BABBI</name>
<protein>
    <recommendedName>
        <fullName evidence="10">6-Cys domain-containing protein</fullName>
    </recommendedName>
</protein>
<dbReference type="GO" id="GO:0009986">
    <property type="term" value="C:cell surface"/>
    <property type="evidence" value="ECO:0007669"/>
    <property type="project" value="UniProtKB-SubCell"/>
</dbReference>
<dbReference type="AlphaFoldDB" id="A0A061D1F2"/>
<feature type="signal peptide" evidence="9">
    <location>
        <begin position="1"/>
        <end position="26"/>
    </location>
</feature>
<dbReference type="GO" id="GO:0005886">
    <property type="term" value="C:plasma membrane"/>
    <property type="evidence" value="ECO:0007669"/>
    <property type="project" value="UniProtKB-SubCell"/>
</dbReference>
<evidence type="ECO:0000256" key="1">
    <source>
        <dbReference type="ARBA" id="ARBA00004236"/>
    </source>
</evidence>
<dbReference type="OrthoDB" id="365660at2759"/>
<evidence type="ECO:0000256" key="5">
    <source>
        <dbReference type="ARBA" id="ARBA00023136"/>
    </source>
</evidence>
<keyword evidence="6" id="KW-1015">Disulfide bond</keyword>
<evidence type="ECO:0000259" key="10">
    <source>
        <dbReference type="PROSITE" id="PS51701"/>
    </source>
</evidence>
<comment type="subcellular location">
    <subcellularLocation>
        <location evidence="1">Cell membrane</location>
    </subcellularLocation>
    <subcellularLocation>
        <location evidence="2">Cell surface</location>
    </subcellularLocation>
</comment>
<keyword evidence="7" id="KW-0325">Glycoprotein</keyword>
<reference evidence="12" key="1">
    <citation type="journal article" date="2014" name="Nucleic Acids Res.">
        <title>The evolutionary dynamics of variant antigen genes in Babesia reveal a history of genomic innovation underlying host-parasite interaction.</title>
        <authorList>
            <person name="Jackson A.P."/>
            <person name="Otto T.D."/>
            <person name="Darby A."/>
            <person name="Ramaprasad A."/>
            <person name="Xia D."/>
            <person name="Echaide I.E."/>
            <person name="Farber M."/>
            <person name="Gahlot S."/>
            <person name="Gamble J."/>
            <person name="Gupta D."/>
            <person name="Gupta Y."/>
            <person name="Jackson L."/>
            <person name="Malandrin L."/>
            <person name="Malas T.B."/>
            <person name="Moussa E."/>
            <person name="Nair M."/>
            <person name="Reid A.J."/>
            <person name="Sanders M."/>
            <person name="Sharma J."/>
            <person name="Tracey A."/>
            <person name="Quail M.A."/>
            <person name="Weir W."/>
            <person name="Wastling J.M."/>
            <person name="Hall N."/>
            <person name="Willadsen P."/>
            <person name="Lingelbach K."/>
            <person name="Shiels B."/>
            <person name="Tait A."/>
            <person name="Berriman M."/>
            <person name="Allred D.R."/>
            <person name="Pain A."/>
        </authorList>
    </citation>
    <scope>NUCLEOTIDE SEQUENCE [LARGE SCALE GENOMIC DNA]</scope>
    <source>
        <strain evidence="12">Bond</strain>
    </source>
</reference>
<dbReference type="KEGG" id="bbig:BBBOND_0107660"/>
<dbReference type="GeneID" id="24563009"/>
<dbReference type="VEuPathDB" id="PiroplasmaDB:BBBOND_0107660"/>
<evidence type="ECO:0000313" key="11">
    <source>
        <dbReference type="EMBL" id="CDR94468.1"/>
    </source>
</evidence>
<evidence type="ECO:0000256" key="6">
    <source>
        <dbReference type="ARBA" id="ARBA00023157"/>
    </source>
</evidence>
<accession>A0A061D1F2</accession>
<dbReference type="Pfam" id="PF07422">
    <property type="entry name" value="s48_45"/>
    <property type="match status" value="1"/>
</dbReference>
<dbReference type="InterPro" id="IPR010884">
    <property type="entry name" value="6_CYS_dom"/>
</dbReference>
<evidence type="ECO:0000313" key="12">
    <source>
        <dbReference type="Proteomes" id="UP000033188"/>
    </source>
</evidence>
<dbReference type="RefSeq" id="XP_012766654.1">
    <property type="nucleotide sequence ID" value="XM_012911200.1"/>
</dbReference>
<feature type="chain" id="PRO_5001595875" description="6-Cys domain-containing protein" evidence="9">
    <location>
        <begin position="27"/>
        <end position="966"/>
    </location>
</feature>
<keyword evidence="3" id="KW-1003">Cell membrane</keyword>
<evidence type="ECO:0000256" key="3">
    <source>
        <dbReference type="ARBA" id="ARBA00022475"/>
    </source>
</evidence>
<keyword evidence="4 9" id="KW-0732">Signal</keyword>
<dbReference type="PROSITE" id="PS51701">
    <property type="entry name" value="6_CYS"/>
    <property type="match status" value="1"/>
</dbReference>
<dbReference type="EMBL" id="LK391707">
    <property type="protein sequence ID" value="CDR94468.1"/>
    <property type="molecule type" value="Genomic_DNA"/>
</dbReference>
<feature type="region of interest" description="Disordered" evidence="8">
    <location>
        <begin position="790"/>
        <end position="812"/>
    </location>
</feature>
<keyword evidence="12" id="KW-1185">Reference proteome</keyword>
<keyword evidence="5" id="KW-0472">Membrane</keyword>
<dbReference type="InterPro" id="IPR038160">
    <property type="entry name" value="6_CYS_dom_sf"/>
</dbReference>
<gene>
    <name evidence="11" type="ORF">BBBOND_0107660</name>
</gene>
<evidence type="ECO:0000256" key="2">
    <source>
        <dbReference type="ARBA" id="ARBA00004241"/>
    </source>
</evidence>
<evidence type="ECO:0000256" key="7">
    <source>
        <dbReference type="ARBA" id="ARBA00023180"/>
    </source>
</evidence>
<sequence length="966" mass="108955">MAKFSITMSVWAISGLVVQFVSLVDAAPCHFHIPHDMLRRAALITCHEDLDIIDSGTAICPREANDIEYVWHPQPQSSEETRLQTYVSENGKLLTVPISEVVRSETVKPFIRLETKRTISTLHFDLQRHELFVITQRRLIFICAPRDWVLNDTMQRHLHDLKGYDKVRILPWSSSTPMVEILKTMGNGVGVFYLHRGRSQSPLVGCGTRPSPLFDPDMEVSVDRVTGTPSCVVDPLSVSRIGFLCEGQIEPHDCMISLLDGDGGVVVPPHPRFYWKFVHHRPWVVAQYFDKLAVRPFYGECRCIDPQTSRLKARIEMRSKTDHVCDIASMIFRNRLRPIRGPWCSAVLHPGSTLTIKIPTQPVNSVSIDVDSDGDISEDVSNVPFSQLPSAYEYESEFLPKDLTTLRQLIKPYDFESYNERFYKEVLAGDAIELDLSQMSRGVIKLIYNPNKPLALKYGTNSFCYYWKLASTNPNNLDKIFAPVVVSFACNHRYILRGCDRMQRGVFDPETSRKYCSIKLMGSGIGNIYECSLQVTKDAWKAGIYCGPDEELLPNNCDSVMYDLQSNSVVPYPGFIRKTSAYSIRGFQDLQFLFRSDVPISYACMCVDKRGYESSRLVLGSNNEVTHAYEVNRRTRSDTLLPYLSLPWQKVVLLTEESNSSMMVDLHKPRMHSVELDVGTTLLLRCKLDYDVANPVNNEINLVTWLPTQVDEFHYSIHHTFHGSKLIRTSREAVMVSAKGGLQAVFRKYLEGAVYQTLKITSRRNAVIISKDPTNTKRVPLAFVCGKAPDQSSLSSVNGEGSTSGASGDAHLQNTKLSDEHNWHVVVVNVETTDPYMQGCGVTYASDELFKPETPKLYDADGREIGCKIDLQAAKEAAFYCPVPYVLDPPNCFNNVFVDGIVKKVNNLSKSLEASRTNHFVTLAFKSKLVGRGETLRQTPPLECRCVTLKGVTLSTIQVENYYAKE</sequence>